<reference evidence="1" key="1">
    <citation type="submission" date="2022-10" db="EMBL/GenBank/DDBJ databases">
        <authorList>
            <person name="Meaden S."/>
        </authorList>
    </citation>
    <scope>NUCLEOTIDE SEQUENCE</scope>
</reference>
<gene>
    <name evidence="1" type="ORF">ORM20_00027</name>
</gene>
<accession>A0A9N6ZHL3</accession>
<protein>
    <submittedName>
        <fullName evidence="1">Uncharacterized protein</fullName>
    </submittedName>
</protein>
<sequence length="191" mass="23060">MRNFVTLRNNLMKHIEKEVKGLRVDQKVDFIRGNFETIFASFDQSKFVRRSAVKLLKQKALLEFRRLEKKTNEMIKIHQEQVDLTKRTPPRQRKADDHEHLLKHEKRVKYLTEKYNPKPLPIDKDFLPEEFYDKETKSLLIFKNDRHNHVDLDQYTVEKIHDGYYISPIIVKEEKPREGLINVVESRYFGH</sequence>
<proteinExistence type="predicted"/>
<name>A0A9N6ZHL3_9VIRU</name>
<organism evidence="1">
    <name type="scientific">Ochrobactrum phage ORM_20</name>
    <dbReference type="NCBI Taxonomy" id="2985243"/>
    <lineage>
        <taxon>Viruses</taxon>
    </lineage>
</organism>
<evidence type="ECO:0000313" key="1">
    <source>
        <dbReference type="EMBL" id="CAI3971081.1"/>
    </source>
</evidence>
<dbReference type="EMBL" id="OX359470">
    <property type="protein sequence ID" value="CAI3971081.1"/>
    <property type="molecule type" value="Genomic_DNA"/>
</dbReference>